<dbReference type="AlphaFoldDB" id="A0AAD3DXB3"/>
<evidence type="ECO:0000256" key="1">
    <source>
        <dbReference type="ARBA" id="ARBA00022741"/>
    </source>
</evidence>
<dbReference type="Gene3D" id="3.90.640.10">
    <property type="entry name" value="Actin, Chain A, domain 4"/>
    <property type="match status" value="1"/>
</dbReference>
<dbReference type="CDD" id="cd24095">
    <property type="entry name" value="ASKHA_NBD_HSP70_AtHsp70-14-like"/>
    <property type="match status" value="1"/>
</dbReference>
<feature type="compositionally biased region" description="Low complexity" evidence="4">
    <location>
        <begin position="781"/>
        <end position="822"/>
    </location>
</feature>
<dbReference type="SUPFAM" id="SSF53067">
    <property type="entry name" value="Actin-like ATPase domain"/>
    <property type="match status" value="2"/>
</dbReference>
<dbReference type="Gene3D" id="3.30.420.40">
    <property type="match status" value="2"/>
</dbReference>
<feature type="compositionally biased region" description="Low complexity" evidence="4">
    <location>
        <begin position="516"/>
        <end position="555"/>
    </location>
</feature>
<keyword evidence="1" id="KW-0547">Nucleotide-binding</keyword>
<dbReference type="InterPro" id="IPR029047">
    <property type="entry name" value="HSP70_peptide-bd_sf"/>
</dbReference>
<dbReference type="Pfam" id="PF00012">
    <property type="entry name" value="HSP70"/>
    <property type="match status" value="1"/>
</dbReference>
<evidence type="ECO:0000256" key="2">
    <source>
        <dbReference type="ARBA" id="ARBA00022840"/>
    </source>
</evidence>
<evidence type="ECO:0000256" key="3">
    <source>
        <dbReference type="ARBA" id="ARBA00061090"/>
    </source>
</evidence>
<dbReference type="PANTHER" id="PTHR45639">
    <property type="entry name" value="HSC70CB, ISOFORM G-RELATED"/>
    <property type="match status" value="1"/>
</dbReference>
<dbReference type="GO" id="GO:0140662">
    <property type="term" value="F:ATP-dependent protein folding chaperone"/>
    <property type="evidence" value="ECO:0007669"/>
    <property type="project" value="InterPro"/>
</dbReference>
<dbReference type="FunFam" id="3.90.640.10:FF:000004">
    <property type="entry name" value="Heat shock 70 kDa protein 4"/>
    <property type="match status" value="1"/>
</dbReference>
<reference evidence="5 6" key="1">
    <citation type="journal article" date="2021" name="Sci. Rep.">
        <title>Genome sequencing of the multicellular alga Astrephomene provides insights into convergent evolution of germ-soma differentiation.</title>
        <authorList>
            <person name="Yamashita S."/>
            <person name="Yamamoto K."/>
            <person name="Matsuzaki R."/>
            <person name="Suzuki S."/>
            <person name="Yamaguchi H."/>
            <person name="Hirooka S."/>
            <person name="Minakuchi Y."/>
            <person name="Miyagishima S."/>
            <person name="Kawachi M."/>
            <person name="Toyoda A."/>
            <person name="Nozaki H."/>
        </authorList>
    </citation>
    <scope>NUCLEOTIDE SEQUENCE [LARGE SCALE GENOMIC DNA]</scope>
    <source>
        <strain evidence="5 6">NIES-4017</strain>
    </source>
</reference>
<dbReference type="GO" id="GO:0005634">
    <property type="term" value="C:nucleus"/>
    <property type="evidence" value="ECO:0007669"/>
    <property type="project" value="TreeGrafter"/>
</dbReference>
<dbReference type="FunFam" id="3.30.420.40:FF:000171">
    <property type="entry name" value="Heat shock 70 kDa protein 4"/>
    <property type="match status" value="2"/>
</dbReference>
<comment type="similarity">
    <text evidence="3">Belongs to the heat shock protein 70 (TC 1.A.33) family. HSP110/SSE subfamily.</text>
</comment>
<dbReference type="InterPro" id="IPR013126">
    <property type="entry name" value="Hsp_70_fam"/>
</dbReference>
<dbReference type="PRINTS" id="PR00301">
    <property type="entry name" value="HEATSHOCK70"/>
</dbReference>
<dbReference type="Gene3D" id="3.30.30.30">
    <property type="match status" value="1"/>
</dbReference>
<dbReference type="GO" id="GO:0005829">
    <property type="term" value="C:cytosol"/>
    <property type="evidence" value="ECO:0007669"/>
    <property type="project" value="TreeGrafter"/>
</dbReference>
<dbReference type="FunFam" id="3.30.30.30:FF:000002">
    <property type="entry name" value="Heat shock 70 kDa protein 4"/>
    <property type="match status" value="1"/>
</dbReference>
<dbReference type="InterPro" id="IPR029048">
    <property type="entry name" value="HSP70_C_sf"/>
</dbReference>
<comment type="caution">
    <text evidence="5">The sequence shown here is derived from an EMBL/GenBank/DDBJ whole genome shotgun (WGS) entry which is preliminary data.</text>
</comment>
<dbReference type="InterPro" id="IPR043129">
    <property type="entry name" value="ATPase_NBD"/>
</dbReference>
<keyword evidence="2" id="KW-0067">ATP-binding</keyword>
<evidence type="ECO:0000313" key="6">
    <source>
        <dbReference type="Proteomes" id="UP001054857"/>
    </source>
</evidence>
<feature type="region of interest" description="Disordered" evidence="4">
    <location>
        <begin position="504"/>
        <end position="562"/>
    </location>
</feature>
<dbReference type="EMBL" id="BMAR01000026">
    <property type="protein sequence ID" value="GFR48872.1"/>
    <property type="molecule type" value="Genomic_DNA"/>
</dbReference>
<dbReference type="SUPFAM" id="SSF100934">
    <property type="entry name" value="Heat shock protein 70kD (HSP70), C-terminal subdomain"/>
    <property type="match status" value="2"/>
</dbReference>
<name>A0AAD3DXB3_9CHLO</name>
<gene>
    <name evidence="5" type="ORF">Agub_g10723</name>
</gene>
<keyword evidence="6" id="KW-1185">Reference proteome</keyword>
<proteinExistence type="inferred from homology"/>
<sequence>MALVSVVGFDVGNDTSCVALARKRGIDVLMNKESKRETPAAINFGEKMRFLGTDGAAKLGLQPQNTVHQLKRILGKKFQDPQVQADIAKLPFTVLEGPDGGCLIRVRYCNEEATFTPEQVMAMVLVDLKRIAEAEGGIPVTDCAISVPTYFTEAERYAMLNAAQIAGVNCLRLINETTATALAYGIYKTDLPENDPVHVVFVDVGHSHTQVSVVSLKRNQLVVRSHAWDRNLGGRDFDEVLFDHFAAEFKAKKKLDIRDNKKGSFKLRTAVEKVKKMLSANSEAPLNVECIMEDEDLRGMMTREHFEQLAEPILARLRAPMEAALRESGVALSDISSVEVVGSSTRMPAVCRVVEEVFGKAPSRTMNSKECVSRGAALQCAMLSPVFKVREFEVIDATPLSVCFSWEGKDGGVVTQTLFKRGEAFPSTKMVSFNRAQPFALRAHYDLDTPAEQLAPAFDKQLGVFSVGPFQVPPGSETAKLKVKISLNLHGLVVVEQVQAVEEIEEPEAPAPSPAPAAADAKMDDAAAANGEAAAAGADGPAPMDTAAAPAPAAAPKKKKVKKSDVPFQSSGVCGYSKSQVDAYFEQEHQMQAADRLQEETNERKNALESYVYDLRNKLYDAYAPYIKPADKEALQAELTAMEDWLYDEGEDTTKSVYIAKLEELKAKGGPVERRFAEDQSRGAALDALRSTLEHYQQLARSDRPQLAHISPEERASVIKECDAAAGWLQERLALQSQLSKADEPALLTADINKKRETVERVCKPIMSRPAPPPPAPAPAAAPAADAAAAPAADAAASPEPMESEASPGPEAAPAADAAAAEGQPMETGN</sequence>
<protein>
    <submittedName>
        <fullName evidence="5">Uncharacterized protein</fullName>
    </submittedName>
</protein>
<dbReference type="PANTHER" id="PTHR45639:SF4">
    <property type="entry name" value="HSC70CB, ISOFORM G"/>
    <property type="match status" value="1"/>
</dbReference>
<evidence type="ECO:0000256" key="4">
    <source>
        <dbReference type="SAM" id="MobiDB-lite"/>
    </source>
</evidence>
<dbReference type="Proteomes" id="UP001054857">
    <property type="component" value="Unassembled WGS sequence"/>
</dbReference>
<organism evidence="5 6">
    <name type="scientific">Astrephomene gubernaculifera</name>
    <dbReference type="NCBI Taxonomy" id="47775"/>
    <lineage>
        <taxon>Eukaryota</taxon>
        <taxon>Viridiplantae</taxon>
        <taxon>Chlorophyta</taxon>
        <taxon>core chlorophytes</taxon>
        <taxon>Chlorophyceae</taxon>
        <taxon>CS clade</taxon>
        <taxon>Chlamydomonadales</taxon>
        <taxon>Astrephomenaceae</taxon>
        <taxon>Astrephomene</taxon>
    </lineage>
</organism>
<feature type="compositionally biased region" description="Pro residues" evidence="4">
    <location>
        <begin position="770"/>
        <end position="780"/>
    </location>
</feature>
<dbReference type="GO" id="GO:0005524">
    <property type="term" value="F:ATP binding"/>
    <property type="evidence" value="ECO:0007669"/>
    <property type="project" value="UniProtKB-KW"/>
</dbReference>
<accession>A0AAD3DXB3</accession>
<evidence type="ECO:0000313" key="5">
    <source>
        <dbReference type="EMBL" id="GFR48872.1"/>
    </source>
</evidence>
<dbReference type="FunFam" id="1.20.1270.10:FF:000002">
    <property type="entry name" value="Heat shock 70 kDa protein 4"/>
    <property type="match status" value="1"/>
</dbReference>
<feature type="region of interest" description="Disordered" evidence="4">
    <location>
        <begin position="766"/>
        <end position="830"/>
    </location>
</feature>
<dbReference type="Gene3D" id="2.60.34.10">
    <property type="entry name" value="Substrate Binding Domain Of DNAk, Chain A, domain 1"/>
    <property type="match status" value="1"/>
</dbReference>
<dbReference type="SUPFAM" id="SSF100920">
    <property type="entry name" value="Heat shock protein 70kD (HSP70), peptide-binding domain"/>
    <property type="match status" value="1"/>
</dbReference>
<dbReference type="Gene3D" id="1.20.1270.10">
    <property type="match status" value="2"/>
</dbReference>